<reference evidence="3" key="1">
    <citation type="submission" date="2015-10" db="EMBL/GenBank/DDBJ databases">
        <authorList>
            <person name="Luecker S."/>
            <person name="Luecker S."/>
        </authorList>
    </citation>
    <scope>NUCLEOTIDE SEQUENCE [LARGE SCALE GENOMIC DNA]</scope>
</reference>
<evidence type="ECO:0000256" key="1">
    <source>
        <dbReference type="SAM" id="Phobius"/>
    </source>
</evidence>
<dbReference type="Proteomes" id="UP000198736">
    <property type="component" value="Unassembled WGS sequence"/>
</dbReference>
<organism evidence="2 3">
    <name type="scientific">Candidatus Nitrospira nitrificans</name>
    <dbReference type="NCBI Taxonomy" id="1742973"/>
    <lineage>
        <taxon>Bacteria</taxon>
        <taxon>Pseudomonadati</taxon>
        <taxon>Nitrospirota</taxon>
        <taxon>Nitrospiria</taxon>
        <taxon>Nitrospirales</taxon>
        <taxon>Nitrospiraceae</taxon>
        <taxon>Nitrospira</taxon>
    </lineage>
</organism>
<dbReference type="OrthoDB" id="9787809at2"/>
<dbReference type="RefSeq" id="WP_090898816.1">
    <property type="nucleotide sequence ID" value="NZ_CZPZ01000023.1"/>
</dbReference>
<keyword evidence="1" id="KW-1133">Transmembrane helix</keyword>
<evidence type="ECO:0000313" key="2">
    <source>
        <dbReference type="EMBL" id="CUS37149.1"/>
    </source>
</evidence>
<evidence type="ECO:0000313" key="3">
    <source>
        <dbReference type="Proteomes" id="UP000198736"/>
    </source>
</evidence>
<proteinExistence type="predicted"/>
<dbReference type="EMBL" id="CZPZ01000023">
    <property type="protein sequence ID" value="CUS37149.1"/>
    <property type="molecule type" value="Genomic_DNA"/>
</dbReference>
<protein>
    <submittedName>
        <fullName evidence="2">Putative Type IV pilus assembly protein PilX</fullName>
    </submittedName>
</protein>
<dbReference type="STRING" id="1742973.COMA2_30100"/>
<feature type="transmembrane region" description="Helical" evidence="1">
    <location>
        <begin position="20"/>
        <end position="40"/>
    </location>
</feature>
<accession>A0A0S4LKD1</accession>
<keyword evidence="3" id="KW-1185">Reference proteome</keyword>
<sequence>MDTIGSKPRRYGVLNNERGFALFGVFLTILMMTALGIAAMTMTGLENRMAGFANSTDAAAAAAESCIGTGVNVIMQTLQERQVPLGYVGPAAVIPANAEGAIAPTLTQEIMGQANNNADVSVGAGASPDIQMTAGPFAVAGDIDRLYYKNKVGGSLQFAAGYEGAAQGAAGGGGEAIYQIDCTATLTSTGAMSRIQAVFACVSAGGESCQRKI</sequence>
<name>A0A0S4LKD1_9BACT</name>
<keyword evidence="1" id="KW-0472">Membrane</keyword>
<gene>
    <name evidence="2" type="ORF">COMA2_30100</name>
</gene>
<dbReference type="AlphaFoldDB" id="A0A0S4LKD1"/>
<keyword evidence="1" id="KW-0812">Transmembrane</keyword>